<accession>A0A0B7IC54</accession>
<feature type="chain" id="PRO_5002116546" description="Phenol degradation protein meta" evidence="1">
    <location>
        <begin position="19"/>
        <end position="228"/>
    </location>
</feature>
<dbReference type="RefSeq" id="WP_042344643.1">
    <property type="nucleotide sequence ID" value="NZ_CDOI01000157.1"/>
</dbReference>
<dbReference type="AlphaFoldDB" id="A0A0B7IC54"/>
<organism evidence="2 3">
    <name type="scientific">Capnocytophaga canis</name>
    <dbReference type="NCBI Taxonomy" id="1848903"/>
    <lineage>
        <taxon>Bacteria</taxon>
        <taxon>Pseudomonadati</taxon>
        <taxon>Bacteroidota</taxon>
        <taxon>Flavobacteriia</taxon>
        <taxon>Flavobacteriales</taxon>
        <taxon>Flavobacteriaceae</taxon>
        <taxon>Capnocytophaga</taxon>
    </lineage>
</organism>
<feature type="signal peptide" evidence="1">
    <location>
        <begin position="1"/>
        <end position="18"/>
    </location>
</feature>
<keyword evidence="3" id="KW-1185">Reference proteome</keyword>
<evidence type="ECO:0000313" key="3">
    <source>
        <dbReference type="Proteomes" id="UP000045051"/>
    </source>
</evidence>
<evidence type="ECO:0008006" key="4">
    <source>
        <dbReference type="Google" id="ProtNLM"/>
    </source>
</evidence>
<proteinExistence type="predicted"/>
<sequence length="228" mass="26167">MKQLFFIILIISSIPILAQDLDEINTDRPDQSEGVYTLSPKKLQFENGFTFAENSFADNLMLRYGLWQGTEVRFSTDISKIKSEKWQVDNLFVSVKQHLLSENEWIPSITLVGYGGYDFRDKTFKPDVCLAFENTLSEQFLLAYNIGTAEKFQNLTTTFQVGYAPLKEVYLFVEYFAVFNAETLPSHNIDTGVLYMLNHKFQIDVAFGRALFSSSADFFVTTGFSYLF</sequence>
<protein>
    <recommendedName>
        <fullName evidence="4">Phenol degradation protein meta</fullName>
    </recommendedName>
</protein>
<name>A0A0B7IC54_9FLAO</name>
<evidence type="ECO:0000256" key="1">
    <source>
        <dbReference type="SAM" id="SignalP"/>
    </source>
</evidence>
<reference evidence="2 3" key="1">
    <citation type="submission" date="2015-01" db="EMBL/GenBank/DDBJ databases">
        <authorList>
            <person name="Xiang T."/>
            <person name="Song Y."/>
            <person name="Huang L."/>
            <person name="Wang B."/>
            <person name="Wu P."/>
        </authorList>
    </citation>
    <scope>NUCLEOTIDE SEQUENCE [LARGE SCALE GENOMIC DNA]</scope>
    <source>
        <strain evidence="2 3">CcD38</strain>
    </source>
</reference>
<evidence type="ECO:0000313" key="2">
    <source>
        <dbReference type="EMBL" id="CEN47582.1"/>
    </source>
</evidence>
<keyword evidence="1" id="KW-0732">Signal</keyword>
<gene>
    <name evidence="2" type="ORF">CCAND38_450029</name>
</gene>
<dbReference type="Proteomes" id="UP000045051">
    <property type="component" value="Unassembled WGS sequence"/>
</dbReference>
<dbReference type="EMBL" id="CDOI01000157">
    <property type="protein sequence ID" value="CEN47582.1"/>
    <property type="molecule type" value="Genomic_DNA"/>
</dbReference>
<dbReference type="Pfam" id="PF13557">
    <property type="entry name" value="Phenol_MetA_deg"/>
    <property type="match status" value="1"/>
</dbReference>
<dbReference type="InterPro" id="IPR025737">
    <property type="entry name" value="FApF"/>
</dbReference>